<gene>
    <name evidence="1" type="ORF">CK203_096217</name>
</gene>
<organism evidence="1 2">
    <name type="scientific">Vitis vinifera</name>
    <name type="common">Grape</name>
    <dbReference type="NCBI Taxonomy" id="29760"/>
    <lineage>
        <taxon>Eukaryota</taxon>
        <taxon>Viridiplantae</taxon>
        <taxon>Streptophyta</taxon>
        <taxon>Embryophyta</taxon>
        <taxon>Tracheophyta</taxon>
        <taxon>Spermatophyta</taxon>
        <taxon>Magnoliopsida</taxon>
        <taxon>eudicotyledons</taxon>
        <taxon>Gunneridae</taxon>
        <taxon>Pentapetalae</taxon>
        <taxon>rosids</taxon>
        <taxon>Vitales</taxon>
        <taxon>Vitaceae</taxon>
        <taxon>Viteae</taxon>
        <taxon>Vitis</taxon>
    </lineage>
</organism>
<evidence type="ECO:0000313" key="1">
    <source>
        <dbReference type="EMBL" id="RVW46252.1"/>
    </source>
</evidence>
<proteinExistence type="predicted"/>
<sequence>MEEAKTMKTLMSSSIKLDKDEKSKSIESTMYKGMIESHLSVVKRILRYLKGTMDIDLWKRINFSQLQYFGFEGLFGLMGWLPVVTISEPIFLTLVCAFYSRVTYGLGGPIISTIRGVEIQLNQESIFHIFDIPSIGLRVYESKAWTTMLGFEPRKAIQRMCGFADT</sequence>
<dbReference type="EMBL" id="QGNW01001305">
    <property type="protein sequence ID" value="RVW46252.1"/>
    <property type="molecule type" value="Genomic_DNA"/>
</dbReference>
<reference evidence="1 2" key="1">
    <citation type="journal article" date="2018" name="PLoS Genet.">
        <title>Population sequencing reveals clonal diversity and ancestral inbreeding in the grapevine cultivar Chardonnay.</title>
        <authorList>
            <person name="Roach M.J."/>
            <person name="Johnson D.L."/>
            <person name="Bohlmann J."/>
            <person name="van Vuuren H.J."/>
            <person name="Jones S.J."/>
            <person name="Pretorius I.S."/>
            <person name="Schmidt S.A."/>
            <person name="Borneman A.R."/>
        </authorList>
    </citation>
    <scope>NUCLEOTIDE SEQUENCE [LARGE SCALE GENOMIC DNA]</scope>
    <source>
        <strain evidence="2">cv. Chardonnay</strain>
        <tissue evidence="1">Leaf</tissue>
    </source>
</reference>
<dbReference type="Proteomes" id="UP000288805">
    <property type="component" value="Unassembled WGS sequence"/>
</dbReference>
<comment type="caution">
    <text evidence="1">The sequence shown here is derived from an EMBL/GenBank/DDBJ whole genome shotgun (WGS) entry which is preliminary data.</text>
</comment>
<evidence type="ECO:0000313" key="2">
    <source>
        <dbReference type="Proteomes" id="UP000288805"/>
    </source>
</evidence>
<dbReference type="AlphaFoldDB" id="A0A438EEX3"/>
<name>A0A438EEX3_VITVI</name>
<accession>A0A438EEX3</accession>
<protein>
    <submittedName>
        <fullName evidence="1">Uncharacterized protein</fullName>
    </submittedName>
</protein>